<keyword evidence="1" id="KW-0812">Transmembrane</keyword>
<feature type="transmembrane region" description="Helical" evidence="1">
    <location>
        <begin position="30"/>
        <end position="50"/>
    </location>
</feature>
<sequence length="209" mass="23714">MIGSSNASELRYGFDLDRKYFLDIGMNVQIVMSLFNTFVFHPFPLFILINKSPTMNKGIRRGYIAMHATFIVYEMVFFFSAQIYAILPYLGLYCEGPLCRMGLPTSVVLGIISFSIVILQPPFAYIIISMHQMVMTERSPFKLSKRVKIEMATAQIVLMSLNVIGFVVFGREPDDKDALLERPELAFLAERGRILLFGSAGNPQYFSYG</sequence>
<comment type="caution">
    <text evidence="2">The sequence shown here is derived from an EMBL/GenBank/DDBJ whole genome shotgun (WGS) entry which is preliminary data.</text>
</comment>
<proteinExistence type="predicted"/>
<accession>A0AAV5TFS4</accession>
<keyword evidence="1" id="KW-0472">Membrane</keyword>
<feature type="non-terminal residue" evidence="2">
    <location>
        <position position="209"/>
    </location>
</feature>
<feature type="transmembrane region" description="Helical" evidence="1">
    <location>
        <begin position="107"/>
        <end position="128"/>
    </location>
</feature>
<dbReference type="EMBL" id="BTSX01000004">
    <property type="protein sequence ID" value="GMS92085.1"/>
    <property type="molecule type" value="Genomic_DNA"/>
</dbReference>
<gene>
    <name evidence="2" type="ORF">PENTCL1PPCAC_14260</name>
</gene>
<name>A0AAV5TFS4_9BILA</name>
<feature type="transmembrane region" description="Helical" evidence="1">
    <location>
        <begin position="62"/>
        <end position="87"/>
    </location>
</feature>
<dbReference type="PANTHER" id="PTHR45830">
    <property type="entry name" value="SERPENTINE RECEPTOR, CLASS I"/>
    <property type="match status" value="1"/>
</dbReference>
<keyword evidence="3" id="KW-1185">Reference proteome</keyword>
<reference evidence="2" key="1">
    <citation type="submission" date="2023-10" db="EMBL/GenBank/DDBJ databases">
        <title>Genome assembly of Pristionchus species.</title>
        <authorList>
            <person name="Yoshida K."/>
            <person name="Sommer R.J."/>
        </authorList>
    </citation>
    <scope>NUCLEOTIDE SEQUENCE</scope>
    <source>
        <strain evidence="2">RS0144</strain>
    </source>
</reference>
<evidence type="ECO:0000313" key="2">
    <source>
        <dbReference type="EMBL" id="GMS92085.1"/>
    </source>
</evidence>
<dbReference type="Proteomes" id="UP001432027">
    <property type="component" value="Unassembled WGS sequence"/>
</dbReference>
<evidence type="ECO:0000256" key="1">
    <source>
        <dbReference type="SAM" id="Phobius"/>
    </source>
</evidence>
<dbReference type="InterPro" id="IPR019422">
    <property type="entry name" value="7TM_GPCR_serpentine_rcpt_Srh"/>
</dbReference>
<feature type="transmembrane region" description="Helical" evidence="1">
    <location>
        <begin position="149"/>
        <end position="169"/>
    </location>
</feature>
<dbReference type="AlphaFoldDB" id="A0AAV5TFS4"/>
<protein>
    <recommendedName>
        <fullName evidence="4">G protein-coupled receptor</fullName>
    </recommendedName>
</protein>
<keyword evidence="1" id="KW-1133">Transmembrane helix</keyword>
<organism evidence="2 3">
    <name type="scientific">Pristionchus entomophagus</name>
    <dbReference type="NCBI Taxonomy" id="358040"/>
    <lineage>
        <taxon>Eukaryota</taxon>
        <taxon>Metazoa</taxon>
        <taxon>Ecdysozoa</taxon>
        <taxon>Nematoda</taxon>
        <taxon>Chromadorea</taxon>
        <taxon>Rhabditida</taxon>
        <taxon>Rhabditina</taxon>
        <taxon>Diplogasteromorpha</taxon>
        <taxon>Diplogasteroidea</taxon>
        <taxon>Neodiplogasteridae</taxon>
        <taxon>Pristionchus</taxon>
    </lineage>
</organism>
<evidence type="ECO:0000313" key="3">
    <source>
        <dbReference type="Proteomes" id="UP001432027"/>
    </source>
</evidence>
<dbReference type="Pfam" id="PF10318">
    <property type="entry name" value="7TM_GPCR_Srh"/>
    <property type="match status" value="1"/>
</dbReference>
<evidence type="ECO:0008006" key="4">
    <source>
        <dbReference type="Google" id="ProtNLM"/>
    </source>
</evidence>
<dbReference type="PANTHER" id="PTHR45830:SF15">
    <property type="entry name" value="SERPENTINE RECEPTOR, CLASS I"/>
    <property type="match status" value="1"/>
</dbReference>